<dbReference type="Proteomes" id="UP000828941">
    <property type="component" value="Chromosome 1"/>
</dbReference>
<evidence type="ECO:0000313" key="2">
    <source>
        <dbReference type="Proteomes" id="UP000828941"/>
    </source>
</evidence>
<gene>
    <name evidence="1" type="ORF">L6164_000663</name>
</gene>
<keyword evidence="2" id="KW-1185">Reference proteome</keyword>
<reference evidence="1 2" key="1">
    <citation type="journal article" date="2022" name="DNA Res.">
        <title>Chromosomal-level genome assembly of the orchid tree Bauhinia variegata (Leguminosae; Cercidoideae) supports the allotetraploid origin hypothesis of Bauhinia.</title>
        <authorList>
            <person name="Zhong Y."/>
            <person name="Chen Y."/>
            <person name="Zheng D."/>
            <person name="Pang J."/>
            <person name="Liu Y."/>
            <person name="Luo S."/>
            <person name="Meng S."/>
            <person name="Qian L."/>
            <person name="Wei D."/>
            <person name="Dai S."/>
            <person name="Zhou R."/>
        </authorList>
    </citation>
    <scope>NUCLEOTIDE SEQUENCE [LARGE SCALE GENOMIC DNA]</scope>
    <source>
        <strain evidence="1">BV-YZ2020</strain>
    </source>
</reference>
<accession>A0ACB9Q7G0</accession>
<sequence length="301" mass="32767">MMVDQNQGEAFDSQNPDSIEPVNLFSLLRLNSFNSSPSTTIGGCNHHLQHHQCATCGCSGTNSMKRRSSSSGSCLQDPSMAAPESDSEPRAKKFCEQEDSVLRGFSAISLPIGVGTFAPTNEKPCPVLRRCVSDTYRPLSSTGVGFPTNSSHSPEHVKTEPVANPATPSCMRGSGLPPLPQSLKECISDPTPSPAKSFSRSSSSGEMGLEETSNSTRMKRMKDRLREMKQWWDEVMREGEEDYAQDAEDDKVLAKDDSGGDSEEAVSVEWAEKCLGINFQCPCGKGYKILLSGTNCYYKLV</sequence>
<dbReference type="EMBL" id="CM039426">
    <property type="protein sequence ID" value="KAI4356658.1"/>
    <property type="molecule type" value="Genomic_DNA"/>
</dbReference>
<name>A0ACB9Q7G0_BAUVA</name>
<proteinExistence type="predicted"/>
<evidence type="ECO:0000313" key="1">
    <source>
        <dbReference type="EMBL" id="KAI4356658.1"/>
    </source>
</evidence>
<organism evidence="1 2">
    <name type="scientific">Bauhinia variegata</name>
    <name type="common">Purple orchid tree</name>
    <name type="synonym">Phanera variegata</name>
    <dbReference type="NCBI Taxonomy" id="167791"/>
    <lineage>
        <taxon>Eukaryota</taxon>
        <taxon>Viridiplantae</taxon>
        <taxon>Streptophyta</taxon>
        <taxon>Embryophyta</taxon>
        <taxon>Tracheophyta</taxon>
        <taxon>Spermatophyta</taxon>
        <taxon>Magnoliopsida</taxon>
        <taxon>eudicotyledons</taxon>
        <taxon>Gunneridae</taxon>
        <taxon>Pentapetalae</taxon>
        <taxon>rosids</taxon>
        <taxon>fabids</taxon>
        <taxon>Fabales</taxon>
        <taxon>Fabaceae</taxon>
        <taxon>Cercidoideae</taxon>
        <taxon>Cercideae</taxon>
        <taxon>Bauhiniinae</taxon>
        <taxon>Bauhinia</taxon>
    </lineage>
</organism>
<protein>
    <submittedName>
        <fullName evidence="1">Uncharacterized protein</fullName>
    </submittedName>
</protein>
<comment type="caution">
    <text evidence="1">The sequence shown here is derived from an EMBL/GenBank/DDBJ whole genome shotgun (WGS) entry which is preliminary data.</text>
</comment>